<keyword evidence="1" id="KW-0812">Transmembrane</keyword>
<keyword evidence="1" id="KW-0472">Membrane</keyword>
<evidence type="ECO:0000313" key="2">
    <source>
        <dbReference type="Proteomes" id="UP001652600"/>
    </source>
</evidence>
<keyword evidence="2" id="KW-1185">Reference proteome</keyword>
<protein>
    <submittedName>
        <fullName evidence="3">UPF0481 protein At3g47200-like</fullName>
    </submittedName>
</protein>
<keyword evidence="1" id="KW-1133">Transmembrane helix</keyword>
<reference evidence="3" key="1">
    <citation type="submission" date="2025-08" db="UniProtKB">
        <authorList>
            <consortium name="RefSeq"/>
        </authorList>
    </citation>
    <scope>IDENTIFICATION</scope>
    <source>
        <tissue evidence="3">Stem</tissue>
    </source>
</reference>
<dbReference type="Pfam" id="PF03140">
    <property type="entry name" value="DUF247"/>
    <property type="match status" value="1"/>
</dbReference>
<name>A0ABM3KM69_CUCME</name>
<dbReference type="PANTHER" id="PTHR31170:SF20">
    <property type="entry name" value="DUF247 DOMAIN PROTEIN"/>
    <property type="match status" value="1"/>
</dbReference>
<proteinExistence type="predicted"/>
<dbReference type="PANTHER" id="PTHR31170">
    <property type="entry name" value="BNAC04G53230D PROTEIN"/>
    <property type="match status" value="1"/>
</dbReference>
<accession>A0ABM3KM69</accession>
<dbReference type="Proteomes" id="UP001652600">
    <property type="component" value="Chromosome 3"/>
</dbReference>
<feature type="transmembrane region" description="Helical" evidence="1">
    <location>
        <begin position="551"/>
        <end position="578"/>
    </location>
</feature>
<organism evidence="2 3">
    <name type="scientific">Cucumis melo</name>
    <name type="common">Muskmelon</name>
    <dbReference type="NCBI Taxonomy" id="3656"/>
    <lineage>
        <taxon>Eukaryota</taxon>
        <taxon>Viridiplantae</taxon>
        <taxon>Streptophyta</taxon>
        <taxon>Embryophyta</taxon>
        <taxon>Tracheophyta</taxon>
        <taxon>Spermatophyta</taxon>
        <taxon>Magnoliopsida</taxon>
        <taxon>eudicotyledons</taxon>
        <taxon>Gunneridae</taxon>
        <taxon>Pentapetalae</taxon>
        <taxon>rosids</taxon>
        <taxon>fabids</taxon>
        <taxon>Cucurbitales</taxon>
        <taxon>Cucurbitaceae</taxon>
        <taxon>Benincaseae</taxon>
        <taxon>Cucumis</taxon>
    </lineage>
</organism>
<evidence type="ECO:0000256" key="1">
    <source>
        <dbReference type="SAM" id="Phobius"/>
    </source>
</evidence>
<sequence>MPTDLSRLLIIEYKIYHYYYLICFKNIYMHIFVPRRMENVNEFEVEMGKRSEIGVHKVEAESVSDNDMPQIIEAQQDLCDNVVISIQIMLNQMCPINGDCSIYRIPKQLREMNPKAYTPQLISIGPFHHYRCQNDFKTTEQYKLQALVNFLRRINNNNEIMEEDQDVVKKIGSLEDLLKTGTLKVLVEKVHCRMAEAQNCYSEPIDYMDHHSFVIMMLLDACFIMEIFIQQYDASCPRDRKFPHIQDNVDFLLLYPETTQGITNDLIKLENQVPFFLLQHIFNMIPQRSPPVSFIHLTYSALYDWFISTYKICSVGIVPYEPKHLVHFLSFYFIPSHTTDDMIQNMQDVIKNSENKKKNNYNFLSFFSTLFCCQLWQNPDKKNNDQELLSPPSITELCESGVTIKKAKNVLFSRQNAQYLTNISFKNGVLKIPHLHIYDEFELMFRNLIAFEQFRAGNQNMYATQYILFIDDLISTEKDVRLLVNSGVIINNIGGSDKEVSELFNNLGKFVNHCRNPYMFNHISKALRKHCNGRWNKAKASLKHNYFNTPWAFISFFAGSFLLLLTLLQTIFSGISAFPS</sequence>
<dbReference type="InterPro" id="IPR004158">
    <property type="entry name" value="DUF247_pln"/>
</dbReference>
<dbReference type="GeneID" id="103488564"/>
<gene>
    <name evidence="3" type="primary">LOC103488564</name>
</gene>
<dbReference type="RefSeq" id="XP_050938865.1">
    <property type="nucleotide sequence ID" value="XM_051082908.1"/>
</dbReference>
<evidence type="ECO:0000313" key="3">
    <source>
        <dbReference type="RefSeq" id="XP_050938865.1"/>
    </source>
</evidence>